<dbReference type="InterPro" id="IPR050231">
    <property type="entry name" value="Iron_ascorbate_oxido_reductase"/>
</dbReference>
<name>A0A067JZJ3_JATCU</name>
<dbReference type="InterPro" id="IPR027443">
    <property type="entry name" value="IPNS-like_sf"/>
</dbReference>
<evidence type="ECO:0000256" key="3">
    <source>
        <dbReference type="RuleBase" id="RU003682"/>
    </source>
</evidence>
<dbReference type="EMBL" id="KK914993">
    <property type="protein sequence ID" value="KDP25430.1"/>
    <property type="molecule type" value="Genomic_DNA"/>
</dbReference>
<feature type="domain" description="Fe2OG dioxygenase" evidence="4">
    <location>
        <begin position="160"/>
        <end position="263"/>
    </location>
</feature>
<evidence type="ECO:0000313" key="5">
    <source>
        <dbReference type="EMBL" id="KDP25430.1"/>
    </source>
</evidence>
<reference evidence="5 6" key="1">
    <citation type="journal article" date="2014" name="PLoS ONE">
        <title>Global Analysis of Gene Expression Profiles in Physic Nut (Jatropha curcas L.) Seedlings Exposed to Salt Stress.</title>
        <authorList>
            <person name="Zhang L."/>
            <person name="Zhang C."/>
            <person name="Wu P."/>
            <person name="Chen Y."/>
            <person name="Li M."/>
            <person name="Jiang H."/>
            <person name="Wu G."/>
        </authorList>
    </citation>
    <scope>NUCLEOTIDE SEQUENCE [LARGE SCALE GENOMIC DNA]</scope>
    <source>
        <strain evidence="6">cv. GZQX0401</strain>
        <tissue evidence="5">Young leaves</tissue>
    </source>
</reference>
<evidence type="ECO:0000256" key="1">
    <source>
        <dbReference type="ARBA" id="ARBA00022723"/>
    </source>
</evidence>
<dbReference type="Gene3D" id="2.60.120.330">
    <property type="entry name" value="B-lactam Antibiotic, Isopenicillin N Synthase, Chain"/>
    <property type="match status" value="1"/>
</dbReference>
<evidence type="ECO:0000256" key="2">
    <source>
        <dbReference type="ARBA" id="ARBA00023004"/>
    </source>
</evidence>
<dbReference type="GO" id="GO:0016491">
    <property type="term" value="F:oxidoreductase activity"/>
    <property type="evidence" value="ECO:0007669"/>
    <property type="project" value="UniProtKB-KW"/>
</dbReference>
<keyword evidence="6" id="KW-1185">Reference proteome</keyword>
<dbReference type="PANTHER" id="PTHR47990">
    <property type="entry name" value="2-OXOGLUTARATE (2OG) AND FE(II)-DEPENDENT OXYGENASE SUPERFAMILY PROTEIN-RELATED"/>
    <property type="match status" value="1"/>
</dbReference>
<dbReference type="PROSITE" id="PS51471">
    <property type="entry name" value="FE2OG_OXY"/>
    <property type="match status" value="1"/>
</dbReference>
<proteinExistence type="inferred from homology"/>
<accession>A0A067JZJ3</accession>
<dbReference type="GO" id="GO:0046872">
    <property type="term" value="F:metal ion binding"/>
    <property type="evidence" value="ECO:0007669"/>
    <property type="project" value="UniProtKB-KW"/>
</dbReference>
<dbReference type="OrthoDB" id="288590at2759"/>
<dbReference type="Pfam" id="PF03171">
    <property type="entry name" value="2OG-FeII_Oxy"/>
    <property type="match status" value="1"/>
</dbReference>
<dbReference type="AlphaFoldDB" id="A0A067JZJ3"/>
<dbReference type="InterPro" id="IPR026992">
    <property type="entry name" value="DIOX_N"/>
</dbReference>
<organism evidence="5 6">
    <name type="scientific">Jatropha curcas</name>
    <name type="common">Barbados nut</name>
    <dbReference type="NCBI Taxonomy" id="180498"/>
    <lineage>
        <taxon>Eukaryota</taxon>
        <taxon>Viridiplantae</taxon>
        <taxon>Streptophyta</taxon>
        <taxon>Embryophyta</taxon>
        <taxon>Tracheophyta</taxon>
        <taxon>Spermatophyta</taxon>
        <taxon>Magnoliopsida</taxon>
        <taxon>eudicotyledons</taxon>
        <taxon>Gunneridae</taxon>
        <taxon>Pentapetalae</taxon>
        <taxon>rosids</taxon>
        <taxon>fabids</taxon>
        <taxon>Malpighiales</taxon>
        <taxon>Euphorbiaceae</taxon>
        <taxon>Crotonoideae</taxon>
        <taxon>Jatropheae</taxon>
        <taxon>Jatropha</taxon>
    </lineage>
</organism>
<dbReference type="InterPro" id="IPR044861">
    <property type="entry name" value="IPNS-like_FE2OG_OXY"/>
</dbReference>
<dbReference type="InterPro" id="IPR005123">
    <property type="entry name" value="Oxoglu/Fe-dep_dioxygenase_dom"/>
</dbReference>
<dbReference type="FunFam" id="2.60.120.330:FF:000032">
    <property type="entry name" value="Gibberellin 20-oxidase-like protein"/>
    <property type="match status" value="1"/>
</dbReference>
<dbReference type="Pfam" id="PF14226">
    <property type="entry name" value="DIOX_N"/>
    <property type="match status" value="1"/>
</dbReference>
<dbReference type="Proteomes" id="UP000027138">
    <property type="component" value="Unassembled WGS sequence"/>
</dbReference>
<keyword evidence="2 3" id="KW-0408">Iron</keyword>
<dbReference type="SUPFAM" id="SSF51197">
    <property type="entry name" value="Clavaminate synthase-like"/>
    <property type="match status" value="1"/>
</dbReference>
<dbReference type="PRINTS" id="PR00682">
    <property type="entry name" value="IPNSYNTHASE"/>
</dbReference>
<sequence length="323" mass="36912">MSELQTSFELPVLDLSQLVDISSLSSVYKACQEWGFFSVTNHGISRNLFDEVCSHSKQIFTLPLDFKLKLGPSSCLKTYTPQFIASPYFESLRVSGPDFFASSKSSADKLFSQESCKFSEILQEYGNKMVELSKRIINVVLMSLGDGYDRKFYEMEFSNCNGYLRIVNYSPPKNVEEMEVEGLGMHTDMSCITILYQDEIGGLQMRSKEGEWMDIRPRENALVVNIGDLMQAWSNGRLRSSEHRVILKRLVNRLSLAFFWCFEDDKVISAPEDIVGKESLRLYKPFVCLDYLKFRENNEEGKFDKIGYTVNDFAGVKLSTGVL</sequence>
<dbReference type="KEGG" id="jcu:105645802"/>
<evidence type="ECO:0000313" key="6">
    <source>
        <dbReference type="Proteomes" id="UP000027138"/>
    </source>
</evidence>
<keyword evidence="1 3" id="KW-0479">Metal-binding</keyword>
<keyword evidence="3" id="KW-0560">Oxidoreductase</keyword>
<comment type="similarity">
    <text evidence="3">Belongs to the iron/ascorbate-dependent oxidoreductase family.</text>
</comment>
<protein>
    <recommendedName>
        <fullName evidence="4">Fe2OG dioxygenase domain-containing protein</fullName>
    </recommendedName>
</protein>
<evidence type="ECO:0000259" key="4">
    <source>
        <dbReference type="PROSITE" id="PS51471"/>
    </source>
</evidence>
<gene>
    <name evidence="5" type="ORF">JCGZ_20586</name>
</gene>